<evidence type="ECO:0000256" key="5">
    <source>
        <dbReference type="ARBA" id="ARBA00023002"/>
    </source>
</evidence>
<keyword evidence="2" id="KW-0004">4Fe-4S</keyword>
<evidence type="ECO:0000259" key="8">
    <source>
        <dbReference type="PROSITE" id="PS51379"/>
    </source>
</evidence>
<evidence type="ECO:0000256" key="6">
    <source>
        <dbReference type="ARBA" id="ARBA00023004"/>
    </source>
</evidence>
<name>T0YTT4_9ZZZZ</name>
<dbReference type="Pfam" id="PF14697">
    <property type="entry name" value="Fer4_21"/>
    <property type="match status" value="1"/>
</dbReference>
<evidence type="ECO:0000256" key="3">
    <source>
        <dbReference type="ARBA" id="ARBA00022723"/>
    </source>
</evidence>
<dbReference type="PROSITE" id="PS00198">
    <property type="entry name" value="4FE4S_FER_1"/>
    <property type="match status" value="1"/>
</dbReference>
<dbReference type="InterPro" id="IPR017900">
    <property type="entry name" value="4Fe4S_Fe_S_CS"/>
</dbReference>
<dbReference type="GO" id="GO:0016625">
    <property type="term" value="F:oxidoreductase activity, acting on the aldehyde or oxo group of donors, iron-sulfur protein as acceptor"/>
    <property type="evidence" value="ECO:0007669"/>
    <property type="project" value="InterPro"/>
</dbReference>
<comment type="cofactor">
    <cofactor evidence="1">
        <name>[4Fe-4S] cluster</name>
        <dbReference type="ChEBI" id="CHEBI:49883"/>
    </cofactor>
</comment>
<keyword evidence="9" id="KW-0670">Pyruvate</keyword>
<evidence type="ECO:0000256" key="7">
    <source>
        <dbReference type="ARBA" id="ARBA00023014"/>
    </source>
</evidence>
<dbReference type="Gene3D" id="3.40.920.10">
    <property type="entry name" value="Pyruvate-ferredoxin oxidoreductase, PFOR, domain III"/>
    <property type="match status" value="1"/>
</dbReference>
<organism evidence="9">
    <name type="scientific">mine drainage metagenome</name>
    <dbReference type="NCBI Taxonomy" id="410659"/>
    <lineage>
        <taxon>unclassified sequences</taxon>
        <taxon>metagenomes</taxon>
        <taxon>ecological metagenomes</taxon>
    </lineage>
</organism>
<dbReference type="SUPFAM" id="SSF53323">
    <property type="entry name" value="Pyruvate-ferredoxin oxidoreductase, PFOR, domain III"/>
    <property type="match status" value="1"/>
</dbReference>
<evidence type="ECO:0000313" key="9">
    <source>
        <dbReference type="EMBL" id="EQD38991.1"/>
    </source>
</evidence>
<dbReference type="Gene3D" id="3.30.70.20">
    <property type="match status" value="1"/>
</dbReference>
<feature type="domain" description="4Fe-4S ferredoxin-type" evidence="8">
    <location>
        <begin position="125"/>
        <end position="154"/>
    </location>
</feature>
<reference evidence="9" key="2">
    <citation type="journal article" date="2014" name="ISME J.">
        <title>Microbial stratification in low pH oxic and suboxic macroscopic growths along an acid mine drainage.</title>
        <authorList>
            <person name="Mendez-Garcia C."/>
            <person name="Mesa V."/>
            <person name="Sprenger R.R."/>
            <person name="Richter M."/>
            <person name="Diez M.S."/>
            <person name="Solano J."/>
            <person name="Bargiela R."/>
            <person name="Golyshina O.V."/>
            <person name="Manteca A."/>
            <person name="Ramos J.L."/>
            <person name="Gallego J.R."/>
            <person name="Llorente I."/>
            <person name="Martins Dos Santos V.A."/>
            <person name="Jensen O.N."/>
            <person name="Pelaez A.I."/>
            <person name="Sanchez J."/>
            <person name="Ferrer M."/>
        </authorList>
    </citation>
    <scope>NUCLEOTIDE SEQUENCE</scope>
</reference>
<dbReference type="InterPro" id="IPR002869">
    <property type="entry name" value="Pyrv_flavodox_OxRed_cen"/>
</dbReference>
<dbReference type="NCBIfam" id="TIGR02179">
    <property type="entry name" value="PorD_KorD"/>
    <property type="match status" value="1"/>
</dbReference>
<evidence type="ECO:0000256" key="4">
    <source>
        <dbReference type="ARBA" id="ARBA00022737"/>
    </source>
</evidence>
<reference evidence="9" key="1">
    <citation type="submission" date="2013-08" db="EMBL/GenBank/DDBJ databases">
        <authorList>
            <person name="Mendez C."/>
            <person name="Richter M."/>
            <person name="Ferrer M."/>
            <person name="Sanchez J."/>
        </authorList>
    </citation>
    <scope>NUCLEOTIDE SEQUENCE</scope>
</reference>
<keyword evidence="6" id="KW-0408">Iron</keyword>
<dbReference type="EMBL" id="AUZY01010364">
    <property type="protein sequence ID" value="EQD38991.1"/>
    <property type="molecule type" value="Genomic_DNA"/>
</dbReference>
<evidence type="ECO:0000256" key="2">
    <source>
        <dbReference type="ARBA" id="ARBA00022485"/>
    </source>
</evidence>
<dbReference type="SUPFAM" id="SSF54862">
    <property type="entry name" value="4Fe-4S ferredoxins"/>
    <property type="match status" value="1"/>
</dbReference>
<dbReference type="PANTHER" id="PTHR43724:SF1">
    <property type="entry name" value="PYRUVATE SYNTHASE SUBUNIT PORD"/>
    <property type="match status" value="1"/>
</dbReference>
<feature type="domain" description="4Fe-4S ferredoxin-type" evidence="8">
    <location>
        <begin position="95"/>
        <end position="124"/>
    </location>
</feature>
<proteinExistence type="predicted"/>
<keyword evidence="4" id="KW-0677">Repeat</keyword>
<accession>T0YTT4</accession>
<dbReference type="InterPro" id="IPR017896">
    <property type="entry name" value="4Fe4S_Fe-S-bd"/>
</dbReference>
<protein>
    <submittedName>
        <fullName evidence="9">2-oxoacid:acceptor oxidoreductase, delta subunit, pyruvate/2-ketoisovalerate domain protein</fullName>
    </submittedName>
</protein>
<keyword evidence="5" id="KW-0560">Oxidoreductase</keyword>
<evidence type="ECO:0000256" key="1">
    <source>
        <dbReference type="ARBA" id="ARBA00001966"/>
    </source>
</evidence>
<comment type="caution">
    <text evidence="9">The sequence shown here is derived from an EMBL/GenBank/DDBJ whole genome shotgun (WGS) entry which is preliminary data.</text>
</comment>
<dbReference type="PANTHER" id="PTHR43724">
    <property type="entry name" value="PYRUVATE SYNTHASE SUBUNIT PORD"/>
    <property type="match status" value="1"/>
</dbReference>
<dbReference type="GO" id="GO:0051539">
    <property type="term" value="F:4 iron, 4 sulfur cluster binding"/>
    <property type="evidence" value="ECO:0007669"/>
    <property type="project" value="UniProtKB-KW"/>
</dbReference>
<dbReference type="InterPro" id="IPR011898">
    <property type="entry name" value="PorD_KorD"/>
</dbReference>
<keyword evidence="3" id="KW-0479">Metal-binding</keyword>
<sequence>MPIVNTAMLGALARLTGIVAPEALDRAIDAFVPAQRLDNRAAASDGYRMVRISTRTIGTEKGIPPPLILPSPALPEGPVATVPSRTLHTAAWRTLTPQIRLDRCTKCDFCWKFCPDNAIGFDDTGYPVVHLEFCKGCGICAVECPPQTIEMVAEG</sequence>
<gene>
    <name evidence="9" type="ORF">B1B_15577</name>
</gene>
<dbReference type="AlphaFoldDB" id="T0YTT4"/>
<dbReference type="PROSITE" id="PS51379">
    <property type="entry name" value="4FE4S_FER_2"/>
    <property type="match status" value="2"/>
</dbReference>
<keyword evidence="7" id="KW-0411">Iron-sulfur</keyword>
<dbReference type="GO" id="GO:0046872">
    <property type="term" value="F:metal ion binding"/>
    <property type="evidence" value="ECO:0007669"/>
    <property type="project" value="UniProtKB-KW"/>
</dbReference>